<evidence type="ECO:0000256" key="6">
    <source>
        <dbReference type="ARBA" id="ARBA00023274"/>
    </source>
</evidence>
<sequence length="137" mass="15591">MKTVVGKVVSNKMQKSILVGVTRYFMHKKYPKRVNKQRKFMAHDEEDACNIGDVVRIDSSRPISKMKAWRLTEILRREPQYDAAAAAEAACRQTEQRRLQQPAMGLAANVNQAGLLCHRSQSSNAQTFSCSTIKCFW</sequence>
<dbReference type="SUPFAM" id="SSF50249">
    <property type="entry name" value="Nucleic acid-binding proteins"/>
    <property type="match status" value="1"/>
</dbReference>
<dbReference type="Gene3D" id="2.40.50.140">
    <property type="entry name" value="Nucleic acid-binding proteins"/>
    <property type="match status" value="1"/>
</dbReference>
<dbReference type="GO" id="GO:1990904">
    <property type="term" value="C:ribonucleoprotein complex"/>
    <property type="evidence" value="ECO:0007669"/>
    <property type="project" value="UniProtKB-KW"/>
</dbReference>
<comment type="function">
    <text evidence="1">One of the primary rRNA binding proteins, it binds specifically to the 5'-end of 16S ribosomal RNA.</text>
</comment>
<comment type="similarity">
    <text evidence="2">Belongs to the universal ribosomal protein uS17 family.</text>
</comment>
<protein>
    <recommendedName>
        <fullName evidence="7">Small ribosomal subunit protein uS17c</fullName>
    </recommendedName>
</protein>
<evidence type="ECO:0000256" key="7">
    <source>
        <dbReference type="ARBA" id="ARBA00035251"/>
    </source>
</evidence>
<evidence type="ECO:0000256" key="4">
    <source>
        <dbReference type="ARBA" id="ARBA00022884"/>
    </source>
</evidence>
<keyword evidence="6" id="KW-0687">Ribonucleoprotein</keyword>
<dbReference type="PANTHER" id="PTHR10744:SF1">
    <property type="entry name" value="SMALL RIBOSOMAL SUBUNIT PROTEIN US17M"/>
    <property type="match status" value="1"/>
</dbReference>
<keyword evidence="4" id="KW-0694">RNA-binding</keyword>
<evidence type="ECO:0000256" key="5">
    <source>
        <dbReference type="ARBA" id="ARBA00022980"/>
    </source>
</evidence>
<evidence type="ECO:0000256" key="3">
    <source>
        <dbReference type="ARBA" id="ARBA00022730"/>
    </source>
</evidence>
<dbReference type="PRINTS" id="PR00973">
    <property type="entry name" value="RIBOSOMALS17"/>
</dbReference>
<comment type="caution">
    <text evidence="8">The sequence shown here is derived from an EMBL/GenBank/DDBJ whole genome shotgun (WGS) entry which is preliminary data.</text>
</comment>
<dbReference type="GO" id="GO:0005840">
    <property type="term" value="C:ribosome"/>
    <property type="evidence" value="ECO:0007669"/>
    <property type="project" value="UniProtKB-KW"/>
</dbReference>
<evidence type="ECO:0000313" key="9">
    <source>
        <dbReference type="Proteomes" id="UP001438707"/>
    </source>
</evidence>
<dbReference type="GO" id="GO:0005739">
    <property type="term" value="C:mitochondrion"/>
    <property type="evidence" value="ECO:0007669"/>
    <property type="project" value="TreeGrafter"/>
</dbReference>
<name>A0AAW1QWU0_9CHLO</name>
<proteinExistence type="inferred from homology"/>
<evidence type="ECO:0000256" key="1">
    <source>
        <dbReference type="ARBA" id="ARBA00002932"/>
    </source>
</evidence>
<dbReference type="InterPro" id="IPR012340">
    <property type="entry name" value="NA-bd_OB-fold"/>
</dbReference>
<dbReference type="AlphaFoldDB" id="A0AAW1QWU0"/>
<dbReference type="GO" id="GO:0019843">
    <property type="term" value="F:rRNA binding"/>
    <property type="evidence" value="ECO:0007669"/>
    <property type="project" value="UniProtKB-KW"/>
</dbReference>
<accession>A0AAW1QWU0</accession>
<reference evidence="8 9" key="1">
    <citation type="journal article" date="2024" name="Nat. Commun.">
        <title>Phylogenomics reveals the evolutionary origins of lichenization in chlorophyte algae.</title>
        <authorList>
            <person name="Puginier C."/>
            <person name="Libourel C."/>
            <person name="Otte J."/>
            <person name="Skaloud P."/>
            <person name="Haon M."/>
            <person name="Grisel S."/>
            <person name="Petersen M."/>
            <person name="Berrin J.G."/>
            <person name="Delaux P.M."/>
            <person name="Dal Grande F."/>
            <person name="Keller J."/>
        </authorList>
    </citation>
    <scope>NUCLEOTIDE SEQUENCE [LARGE SCALE GENOMIC DNA]</scope>
    <source>
        <strain evidence="8 9">SAG 2145</strain>
    </source>
</reference>
<dbReference type="InterPro" id="IPR019984">
    <property type="entry name" value="Ribosomal_uS17_bact/chlr"/>
</dbReference>
<dbReference type="GO" id="GO:0006412">
    <property type="term" value="P:translation"/>
    <property type="evidence" value="ECO:0007669"/>
    <property type="project" value="InterPro"/>
</dbReference>
<organism evidence="8 9">
    <name type="scientific">Apatococcus lobatus</name>
    <dbReference type="NCBI Taxonomy" id="904363"/>
    <lineage>
        <taxon>Eukaryota</taxon>
        <taxon>Viridiplantae</taxon>
        <taxon>Chlorophyta</taxon>
        <taxon>core chlorophytes</taxon>
        <taxon>Trebouxiophyceae</taxon>
        <taxon>Chlorellales</taxon>
        <taxon>Chlorellaceae</taxon>
        <taxon>Apatococcus</taxon>
    </lineage>
</organism>
<evidence type="ECO:0000313" key="8">
    <source>
        <dbReference type="EMBL" id="KAK9825557.1"/>
    </source>
</evidence>
<dbReference type="HAMAP" id="MF_01345_B">
    <property type="entry name" value="Ribosomal_uS17_B"/>
    <property type="match status" value="1"/>
</dbReference>
<dbReference type="NCBIfam" id="TIGR03635">
    <property type="entry name" value="uS17_bact"/>
    <property type="match status" value="1"/>
</dbReference>
<dbReference type="PANTHER" id="PTHR10744">
    <property type="entry name" value="40S RIBOSOMAL PROTEIN S11 FAMILY MEMBER"/>
    <property type="match status" value="1"/>
</dbReference>
<dbReference type="NCBIfam" id="NF004123">
    <property type="entry name" value="PRK05610.1"/>
    <property type="match status" value="1"/>
</dbReference>
<keyword evidence="3" id="KW-0699">rRNA-binding</keyword>
<dbReference type="CDD" id="cd00364">
    <property type="entry name" value="Ribosomal_uS17"/>
    <property type="match status" value="1"/>
</dbReference>
<gene>
    <name evidence="8" type="ORF">WJX74_005923</name>
</gene>
<dbReference type="EMBL" id="JALJOS010000024">
    <property type="protein sequence ID" value="KAK9825557.1"/>
    <property type="molecule type" value="Genomic_DNA"/>
</dbReference>
<keyword evidence="5" id="KW-0689">Ribosomal protein</keyword>
<dbReference type="GO" id="GO:0003735">
    <property type="term" value="F:structural constituent of ribosome"/>
    <property type="evidence" value="ECO:0007669"/>
    <property type="project" value="InterPro"/>
</dbReference>
<keyword evidence="9" id="KW-1185">Reference proteome</keyword>
<dbReference type="Pfam" id="PF00366">
    <property type="entry name" value="Ribosomal_S17"/>
    <property type="match status" value="1"/>
</dbReference>
<dbReference type="InterPro" id="IPR000266">
    <property type="entry name" value="Ribosomal_uS17"/>
</dbReference>
<dbReference type="Proteomes" id="UP001438707">
    <property type="component" value="Unassembled WGS sequence"/>
</dbReference>
<evidence type="ECO:0000256" key="2">
    <source>
        <dbReference type="ARBA" id="ARBA00010254"/>
    </source>
</evidence>